<comment type="caution">
    <text evidence="2">The sequence shown here is derived from an EMBL/GenBank/DDBJ whole genome shotgun (WGS) entry which is preliminary data.</text>
</comment>
<dbReference type="InterPro" id="IPR011335">
    <property type="entry name" value="Restrct_endonuc-II-like"/>
</dbReference>
<sequence>METIFITNYNEISDYENTIYIFETITDKEYFLKQRKNIFDNNIYISYTEFLNQIFVTDYIVLREEKPVLFFYKSLSKEFKKKYNFINYYDFIDTAYNIINFQNILKEYKIEKLKNLENWQQEYIDNITKEYKKFIKYINERKYTIQSEIYNINNLNIEAIKNYKNIMFIEKINITPFEKEYIRKLSKNFNIINTLFVSAKSFDKKKYKLVDNFQLDKEKIEVYENKTVKESIAILLSKIKDINFIYTYDIENINFNIYKDYIKVNKSNKLENTNLYYVISQIYNLLKTIVEIDKKKYISMKSLIEALYSIEVREYFNIKEEIVSYLYKYKEDGYLYIDENILTEDKSYFQSDKSEKLIQIIELIKKLNKFKTLNEYIEYFSKGFNYEKYENEKYPDIIAKYFESLSEIKSLIDIFGDKWNGYFKNISEGLFRMILKYFRAKNIEVLNDNTIIIDKIENIPIINNKIAIINVSSGNFLNKNFDFLLSEKQKEENGIITYDEKKLIEKYKFYRMINFSENIKIFSLKDEEIGLDRNPFLEELILKYNLDINKSEIDVDRIFIDNFKMKNNEKLEFENIYNIYVENNDFRNNKLNIGSYTYMELKKCKYKYFLRYIGEILNQNIIIKEEFSKKIVGIFFHMIMEKISKKIMDENIENYLNELIKSYYKFIETKLPINYEKYYKDIFIKHFEKNIIKFVYEIRKYIENNIETEKKVEKEIFEINNIKINMNGRIDAYIENNDKKIIIDYKTGSGDDMQLKFYEYLIGESVDKYIYDLWKGELDKKDKKDKKIEKEDIVNELNFLNIGYYMRTEKKSNCNNCEYIDICNEVNINENNTKS</sequence>
<dbReference type="InterPro" id="IPR038726">
    <property type="entry name" value="PDDEXK_AddAB-type"/>
</dbReference>
<proteinExistence type="predicted"/>
<dbReference type="Pfam" id="PF12705">
    <property type="entry name" value="PDDEXK_1"/>
    <property type="match status" value="1"/>
</dbReference>
<organism evidence="2 3">
    <name type="scientific">Hypnocyclicus thermotrophus</name>
    <dbReference type="NCBI Taxonomy" id="1627895"/>
    <lineage>
        <taxon>Bacteria</taxon>
        <taxon>Fusobacteriati</taxon>
        <taxon>Fusobacteriota</taxon>
        <taxon>Fusobacteriia</taxon>
        <taxon>Fusobacteriales</taxon>
        <taxon>Fusobacteriaceae</taxon>
        <taxon>Hypnocyclicus</taxon>
    </lineage>
</organism>
<accession>A0AA46I6A3</accession>
<dbReference type="InterPro" id="IPR011604">
    <property type="entry name" value="PDDEXK-like_dom_sf"/>
</dbReference>
<evidence type="ECO:0000313" key="2">
    <source>
        <dbReference type="EMBL" id="TDT72339.1"/>
    </source>
</evidence>
<name>A0AA46I6A3_9FUSO</name>
<dbReference type="EMBL" id="SOBG01000001">
    <property type="protein sequence ID" value="TDT72339.1"/>
    <property type="molecule type" value="Genomic_DNA"/>
</dbReference>
<dbReference type="AlphaFoldDB" id="A0AA46I6A3"/>
<feature type="domain" description="PD-(D/E)XK endonuclease-like" evidence="1">
    <location>
        <begin position="600"/>
        <end position="824"/>
    </location>
</feature>
<dbReference type="SUPFAM" id="SSF52980">
    <property type="entry name" value="Restriction endonuclease-like"/>
    <property type="match status" value="1"/>
</dbReference>
<dbReference type="Proteomes" id="UP000294678">
    <property type="component" value="Unassembled WGS sequence"/>
</dbReference>
<evidence type="ECO:0000313" key="3">
    <source>
        <dbReference type="Proteomes" id="UP000294678"/>
    </source>
</evidence>
<gene>
    <name evidence="2" type="ORF">EV215_0139</name>
</gene>
<evidence type="ECO:0000259" key="1">
    <source>
        <dbReference type="Pfam" id="PF12705"/>
    </source>
</evidence>
<keyword evidence="3" id="KW-1185">Reference proteome</keyword>
<dbReference type="Gene3D" id="3.90.320.10">
    <property type="match status" value="1"/>
</dbReference>
<protein>
    <submittedName>
        <fullName evidence="2">PD-(D/E)XK nuclease superfamily protein</fullName>
    </submittedName>
</protein>
<dbReference type="RefSeq" id="WP_134111907.1">
    <property type="nucleotide sequence ID" value="NZ_SOBG01000001.1"/>
</dbReference>
<reference evidence="2 3" key="1">
    <citation type="submission" date="2019-03" db="EMBL/GenBank/DDBJ databases">
        <title>Genomic Encyclopedia of Type Strains, Phase IV (KMG-IV): sequencing the most valuable type-strain genomes for metagenomic binning, comparative biology and taxonomic classification.</title>
        <authorList>
            <person name="Goeker M."/>
        </authorList>
    </citation>
    <scope>NUCLEOTIDE SEQUENCE [LARGE SCALE GENOMIC DNA]</scope>
    <source>
        <strain evidence="2 3">DSM 100055</strain>
    </source>
</reference>